<keyword evidence="2" id="KW-1185">Reference proteome</keyword>
<dbReference type="KEGG" id="pcw:110223141"/>
<evidence type="ECO:0000313" key="2">
    <source>
        <dbReference type="Proteomes" id="UP000515140"/>
    </source>
</evidence>
<dbReference type="InParanoid" id="A0A6P5M336"/>
<feature type="compositionally biased region" description="Pro residues" evidence="1">
    <location>
        <begin position="67"/>
        <end position="82"/>
    </location>
</feature>
<proteinExistence type="predicted"/>
<dbReference type="AlphaFoldDB" id="A0A6P5M336"/>
<name>A0A6P5M336_PHACI</name>
<accession>A0A6P5M336</accession>
<feature type="compositionally biased region" description="Low complexity" evidence="1">
    <location>
        <begin position="105"/>
        <end position="116"/>
    </location>
</feature>
<evidence type="ECO:0000256" key="1">
    <source>
        <dbReference type="SAM" id="MobiDB-lite"/>
    </source>
</evidence>
<reference evidence="3" key="1">
    <citation type="submission" date="2025-08" db="UniProtKB">
        <authorList>
            <consortium name="RefSeq"/>
        </authorList>
    </citation>
    <scope>IDENTIFICATION</scope>
    <source>
        <tissue evidence="3">Spleen</tissue>
    </source>
</reference>
<dbReference type="Proteomes" id="UP000515140">
    <property type="component" value="Unplaced"/>
</dbReference>
<dbReference type="RefSeq" id="XP_020864158.1">
    <property type="nucleotide sequence ID" value="XM_021008499.1"/>
</dbReference>
<organism evidence="2 3">
    <name type="scientific">Phascolarctos cinereus</name>
    <name type="common">Koala</name>
    <dbReference type="NCBI Taxonomy" id="38626"/>
    <lineage>
        <taxon>Eukaryota</taxon>
        <taxon>Metazoa</taxon>
        <taxon>Chordata</taxon>
        <taxon>Craniata</taxon>
        <taxon>Vertebrata</taxon>
        <taxon>Euteleostomi</taxon>
        <taxon>Mammalia</taxon>
        <taxon>Metatheria</taxon>
        <taxon>Diprotodontia</taxon>
        <taxon>Phascolarctidae</taxon>
        <taxon>Phascolarctos</taxon>
    </lineage>
</organism>
<sequence>METGPAPLVAPPRRHGASVAPSPPPRGSRAGPVLVVAPGPPVTTATSSPVTLVAPGEARPAWVSGGPRPPPGIPGSRPPPSAPAGSPGPAGGHRYRWQHGGGADSGSCGCSLWPGS</sequence>
<evidence type="ECO:0000313" key="3">
    <source>
        <dbReference type="RefSeq" id="XP_020864158.1"/>
    </source>
</evidence>
<gene>
    <name evidence="3" type="primary">LOC110223141</name>
</gene>
<feature type="region of interest" description="Disordered" evidence="1">
    <location>
        <begin position="1"/>
        <end position="116"/>
    </location>
</feature>
<protein>
    <submittedName>
        <fullName evidence="3">TBC1 domain family member 10B-like</fullName>
    </submittedName>
</protein>
<feature type="compositionally biased region" description="Low complexity" evidence="1">
    <location>
        <begin position="27"/>
        <end position="54"/>
    </location>
</feature>
<dbReference type="GeneID" id="110223141"/>